<protein>
    <recommendedName>
        <fullName evidence="1">MoaF-like domain-containing protein</fullName>
    </recommendedName>
</protein>
<name>A0AAD0WH46_RALSL</name>
<dbReference type="Pfam" id="PF22036">
    <property type="entry name" value="MoaF_like"/>
    <property type="match status" value="1"/>
</dbReference>
<proteinExistence type="predicted"/>
<evidence type="ECO:0000313" key="3">
    <source>
        <dbReference type="Proteomes" id="UP000261758"/>
    </source>
</evidence>
<accession>A0AAD0WH46</accession>
<dbReference type="Proteomes" id="UP000261758">
    <property type="component" value="Chromosome"/>
</dbReference>
<organism evidence="2 3">
    <name type="scientific">Ralstonia solanacearum</name>
    <name type="common">Pseudomonas solanacearum</name>
    <dbReference type="NCBI Taxonomy" id="305"/>
    <lineage>
        <taxon>Bacteria</taxon>
        <taxon>Pseudomonadati</taxon>
        <taxon>Pseudomonadota</taxon>
        <taxon>Betaproteobacteria</taxon>
        <taxon>Burkholderiales</taxon>
        <taxon>Burkholderiaceae</taxon>
        <taxon>Ralstonia</taxon>
        <taxon>Ralstonia solanacearum species complex</taxon>
    </lineage>
</organism>
<reference evidence="2 3" key="1">
    <citation type="submission" date="2017-08" db="EMBL/GenBank/DDBJ databases">
        <title>Genome sequences of Ralstonia solanacearum Species Complex (RSSC) isolated from Potato bacterial wilts in Korea.</title>
        <authorList>
            <person name="Cho H."/>
            <person name="Song E.-S."/>
            <person name="Lee Y.K."/>
            <person name="Lee S."/>
            <person name="Lee S.-W."/>
            <person name="Jo A."/>
            <person name="Kim J.-G."/>
            <person name="Hwang I."/>
        </authorList>
    </citation>
    <scope>NUCLEOTIDE SEQUENCE [LARGE SCALE GENOMIC DNA]</scope>
    <source>
        <strain evidence="2 3">T98</strain>
    </source>
</reference>
<gene>
    <name evidence="2" type="ORF">CJO77_08780</name>
</gene>
<evidence type="ECO:0000313" key="2">
    <source>
        <dbReference type="EMBL" id="AXV81632.1"/>
    </source>
</evidence>
<dbReference type="InterPro" id="IPR053892">
    <property type="entry name" value="MoaF-like"/>
</dbReference>
<dbReference type="EMBL" id="CP022759">
    <property type="protein sequence ID" value="AXV81632.1"/>
    <property type="molecule type" value="Genomic_DNA"/>
</dbReference>
<feature type="domain" description="MoaF-like" evidence="1">
    <location>
        <begin position="31"/>
        <end position="125"/>
    </location>
</feature>
<evidence type="ECO:0000259" key="1">
    <source>
        <dbReference type="Pfam" id="PF22036"/>
    </source>
</evidence>
<sequence length="131" mass="13883">MASGIALTAQATLGSRWNHSARKFNIARRAAGRQIEATFGDIVFRLTLKGARPMPLIGTAGSLKRLADTPCSTLPSNCARRSTCCTGHEPHTGMNVVHVEDLERGIAHTNIAVPDGSAQHLTDTLRILGGA</sequence>
<dbReference type="AlphaFoldDB" id="A0AAD0WH46"/>
<dbReference type="RefSeq" id="WP_118869490.1">
    <property type="nucleotide sequence ID" value="NZ_CP022759.1"/>
</dbReference>